<dbReference type="Pfam" id="PF10604">
    <property type="entry name" value="Polyketide_cyc2"/>
    <property type="match status" value="1"/>
</dbReference>
<dbReference type="EMBL" id="CP114014">
    <property type="protein sequence ID" value="XAY07913.1"/>
    <property type="molecule type" value="Genomic_DNA"/>
</dbReference>
<dbReference type="SUPFAM" id="SSF55961">
    <property type="entry name" value="Bet v1-like"/>
    <property type="match status" value="1"/>
</dbReference>
<dbReference type="CDD" id="cd07821">
    <property type="entry name" value="PYR_PYL_RCAR_like"/>
    <property type="match status" value="1"/>
</dbReference>
<dbReference type="InterPro" id="IPR019587">
    <property type="entry name" value="Polyketide_cyclase/dehydratase"/>
</dbReference>
<dbReference type="InterPro" id="IPR023393">
    <property type="entry name" value="START-like_dom_sf"/>
</dbReference>
<protein>
    <recommendedName>
        <fullName evidence="2">SRPBCC family protein</fullName>
    </recommendedName>
</protein>
<sequence>MQEIDITKTTDAAPEAVWALLADSAAWPSWTPVDSHSEEHPGGADGTGEVRIFKTGRYTVREEIVEKQAPERLSYVLLSGLPLKNYRAEIDVRPAPGGGSEIRWHTVFAPKVPGTGGIFRRSLQKITGQFVDGLATRAAQG</sequence>
<evidence type="ECO:0000313" key="1">
    <source>
        <dbReference type="EMBL" id="XAY07913.1"/>
    </source>
</evidence>
<organism evidence="1">
    <name type="scientific">Paraconexibacter sp. AEG42_29</name>
    <dbReference type="NCBI Taxonomy" id="2997339"/>
    <lineage>
        <taxon>Bacteria</taxon>
        <taxon>Bacillati</taxon>
        <taxon>Actinomycetota</taxon>
        <taxon>Thermoleophilia</taxon>
        <taxon>Solirubrobacterales</taxon>
        <taxon>Paraconexibacteraceae</taxon>
        <taxon>Paraconexibacter</taxon>
    </lineage>
</organism>
<dbReference type="Gene3D" id="3.30.530.20">
    <property type="match status" value="1"/>
</dbReference>
<dbReference type="KEGG" id="parq:DSM112329_04807"/>
<dbReference type="RefSeq" id="WP_354699100.1">
    <property type="nucleotide sequence ID" value="NZ_CP114014.1"/>
</dbReference>
<name>A0AAU7B1T2_9ACTN</name>
<proteinExistence type="predicted"/>
<reference evidence="1" key="1">
    <citation type="submission" date="2022-12" db="EMBL/GenBank/DDBJ databases">
        <title>Paraconexibacter alkalitolerans sp. nov. and Baekduia alba sp. nov., isolated from soil and emended description of the genera Paraconexibacter (Chun et al., 2020) and Baekduia (An et al., 2020).</title>
        <authorList>
            <person name="Vieira S."/>
            <person name="Huber K.J."/>
            <person name="Geppert A."/>
            <person name="Wolf J."/>
            <person name="Neumann-Schaal M."/>
            <person name="Muesken M."/>
            <person name="Overmann J."/>
        </authorList>
    </citation>
    <scope>NUCLEOTIDE SEQUENCE</scope>
    <source>
        <strain evidence="1">AEG42_29</strain>
    </source>
</reference>
<gene>
    <name evidence="1" type="ORF">DSM112329_04807</name>
</gene>
<dbReference type="AlphaFoldDB" id="A0AAU7B1T2"/>
<evidence type="ECO:0008006" key="2">
    <source>
        <dbReference type="Google" id="ProtNLM"/>
    </source>
</evidence>
<accession>A0AAU7B1T2</accession>